<dbReference type="AlphaFoldDB" id="A0A7W8XW62"/>
<sequence length="184" mass="19341">MVGKSLVAADEKQRAALERLARSRERGEADRARAILLTLSGWTSPRIAEAFGVREDTVQLWRSDFMGGGVEALKSTIAPGSAPVKTEAALRVVAPLLEAPVADRPNWTIARLGAFSDSSATPGNGTDGSSFKPDGNATAEDHDPSTIRMLNAVEFGARLGQCTERLGPVVENVSGKGLVDGELG</sequence>
<dbReference type="SUPFAM" id="SSF46689">
    <property type="entry name" value="Homeodomain-like"/>
    <property type="match status" value="1"/>
</dbReference>
<reference evidence="2 3" key="1">
    <citation type="submission" date="2020-08" db="EMBL/GenBank/DDBJ databases">
        <title>Genomic Encyclopedia of Type Strains, Phase IV (KMG-V): Genome sequencing to study the core and pangenomes of soil and plant-associated prokaryotes.</title>
        <authorList>
            <person name="Whitman W."/>
        </authorList>
    </citation>
    <scope>NUCLEOTIDE SEQUENCE [LARGE SCALE GENOMIC DNA]</scope>
    <source>
        <strain evidence="2 3">SEMIA 4064</strain>
    </source>
</reference>
<protein>
    <recommendedName>
        <fullName evidence="4">Helix-turn-helix domain-containing protein</fullName>
    </recommendedName>
</protein>
<keyword evidence="3" id="KW-1185">Reference proteome</keyword>
<proteinExistence type="predicted"/>
<dbReference type="Proteomes" id="UP000549882">
    <property type="component" value="Unassembled WGS sequence"/>
</dbReference>
<gene>
    <name evidence="2" type="ORF">GGD50_005327</name>
</gene>
<organism evidence="2 3">
    <name type="scientific">Rhizobium paranaense</name>
    <dbReference type="NCBI Taxonomy" id="1650438"/>
    <lineage>
        <taxon>Bacteria</taxon>
        <taxon>Pseudomonadati</taxon>
        <taxon>Pseudomonadota</taxon>
        <taxon>Alphaproteobacteria</taxon>
        <taxon>Hyphomicrobiales</taxon>
        <taxon>Rhizobiaceae</taxon>
        <taxon>Rhizobium/Agrobacterium group</taxon>
        <taxon>Rhizobium</taxon>
    </lineage>
</organism>
<dbReference type="Pfam" id="PF13384">
    <property type="entry name" value="HTH_23"/>
    <property type="match status" value="1"/>
</dbReference>
<evidence type="ECO:0000313" key="3">
    <source>
        <dbReference type="Proteomes" id="UP000549882"/>
    </source>
</evidence>
<evidence type="ECO:0000256" key="1">
    <source>
        <dbReference type="SAM" id="MobiDB-lite"/>
    </source>
</evidence>
<name>A0A7W8XW62_9HYPH</name>
<dbReference type="InterPro" id="IPR009057">
    <property type="entry name" value="Homeodomain-like_sf"/>
</dbReference>
<dbReference type="EMBL" id="JACHBI010000013">
    <property type="protein sequence ID" value="MBB5576682.1"/>
    <property type="molecule type" value="Genomic_DNA"/>
</dbReference>
<evidence type="ECO:0008006" key="4">
    <source>
        <dbReference type="Google" id="ProtNLM"/>
    </source>
</evidence>
<evidence type="ECO:0000313" key="2">
    <source>
        <dbReference type="EMBL" id="MBB5576682.1"/>
    </source>
</evidence>
<feature type="compositionally biased region" description="Polar residues" evidence="1">
    <location>
        <begin position="116"/>
        <end position="129"/>
    </location>
</feature>
<feature type="region of interest" description="Disordered" evidence="1">
    <location>
        <begin position="115"/>
        <end position="145"/>
    </location>
</feature>
<comment type="caution">
    <text evidence="2">The sequence shown here is derived from an EMBL/GenBank/DDBJ whole genome shotgun (WGS) entry which is preliminary data.</text>
</comment>
<accession>A0A7W8XW62</accession>